<dbReference type="Proteomes" id="UP001500804">
    <property type="component" value="Unassembled WGS sequence"/>
</dbReference>
<dbReference type="InterPro" id="IPR053161">
    <property type="entry name" value="Ulvan_degrading_GH"/>
</dbReference>
<keyword evidence="2" id="KW-1185">Reference proteome</keyword>
<dbReference type="PANTHER" id="PTHR36848">
    <property type="entry name" value="DNA-BINDING PROTEIN (PUTATIVE SECRETED PROTEIN)-RELATED"/>
    <property type="match status" value="1"/>
</dbReference>
<dbReference type="Gene3D" id="2.60.120.260">
    <property type="entry name" value="Galactose-binding domain-like"/>
    <property type="match status" value="2"/>
</dbReference>
<sequence>MTAGVEDLLARFTDPGPQYGPLPIWWWSGATVTRERLRWQMEQLVAGGVRQAVVLCLAPTGPMFGSVADDPPFLSPEWLELFDGACADAEELGFTLWLYDQIGFSGANFQGRLVAAEPAFAGQALFRTEAEGTDVSVSAPAGHDALAAYAVPAGGERVPVPLAEGVARWAGAPARVTLVHAGTSGFDYFSTRACAALLDQVHGTMEKAVGHWFGRSIGGFFQDELPPMPTWGHDFAATFEQEHGYDLLPRLWALWEQDPSPEAARVRRDYHAHRATLARRGFFDQHDAWFAERGLVCGFDQASPAREGDPVGGVHTYGDYLGLHRGYGAPGSDHWGDAKVHSSLAHANGHERTWIEAFHSSGWGGTLEETYDWLSAFLRRGATLYDPHAVYYSTVGGWWEWAPPSTCWRQPYWPSYPVFATAVARLCSVLTAGTHVADVLLLSPTTTAQAHVTLAGPLPDAERVNRVFRELNGVNSWLSERCGVLERAGIDHDALDEATLATGEVLADTLRIGAEVYRTLVLPAVSALHADAAERLLEFAAAGGRVLCVERAPELFPGGDAGVGERFAAAVADGTIAVVATAQDAPAAVRHGPVRVQADAPFLLRRHGDAHVLALTAHDEHTGTEAPILDLHGSWLESGFTWQGYNDALRTTGYRFRVAGDRVARVRVTGIERPRAQSWSPGTGRRTELEVSAAPDGAWELAVPFDDGAVALVVLGSELPDATAEPLNPLLDTIPLDGPWRVRPESTLDNRWGDLAAADRPGTLPIEAWRLEHARDGGDWTPVTAGFGPFAEVRGPGAGWRPAEWSLARGIRDDPAHAETLGPKGHVPEEFLDWRHVRVGERVAVRTHLPLPDRPGLLLAVGAGAPRRVLVDGAEVPVDGTGHLTFSPLPAGRTVAVEIELTAERNGPLRASFAVVADAAAYRRPEWMLPAGQVVVGESADLVLDLPLDAVPADARVHVGSDGACRVLVNGAEVGRQGDFQPYPGHREVRVHAYDIRPHLRAGANELVLRVTNQGGEPTAATLDSPDLGVCSGPGWTARRDGAAVPLELRRRHPGDPAFVCAVPRPHPLPGADWLDPAAGGRGVVLPVVPDIAPGPERTERLRLRVPPGTVALRVPTPLPVVAEVDGTEITPVDGVLRLPAHDGPDVLLRLKARDGRRGGALLDGPVELEVTEAETPLVPWEELGLRALGGHVTYRATAVVPEGGRSVLDLGEVRGTADVRVNGSLAARLVWGPWRAELTGHLRPGENEIEVVVRGTLAGYLDDASPTAGVYAGQVRTGLLGPVVLHRYGGSR</sequence>
<evidence type="ECO:0000313" key="2">
    <source>
        <dbReference type="Proteomes" id="UP001500804"/>
    </source>
</evidence>
<dbReference type="SUPFAM" id="SSF49785">
    <property type="entry name" value="Galactose-binding domain-like"/>
    <property type="match status" value="1"/>
</dbReference>
<dbReference type="EMBL" id="BAABJO010000005">
    <property type="protein sequence ID" value="GAA5116048.1"/>
    <property type="molecule type" value="Genomic_DNA"/>
</dbReference>
<dbReference type="PANTHER" id="PTHR36848:SF2">
    <property type="entry name" value="SECRETED PROTEIN"/>
    <property type="match status" value="1"/>
</dbReference>
<protein>
    <recommendedName>
        <fullName evidence="3">Alpha-L-rhamnosidase-like protein</fullName>
    </recommendedName>
</protein>
<dbReference type="RefSeq" id="WP_345604159.1">
    <property type="nucleotide sequence ID" value="NZ_BAABJO010000005.1"/>
</dbReference>
<gene>
    <name evidence="1" type="ORF">GCM10023320_15720</name>
</gene>
<name>A0ABP9NG93_9PSEU</name>
<organism evidence="1 2">
    <name type="scientific">Pseudonocardia adelaidensis</name>
    <dbReference type="NCBI Taxonomy" id="648754"/>
    <lineage>
        <taxon>Bacteria</taxon>
        <taxon>Bacillati</taxon>
        <taxon>Actinomycetota</taxon>
        <taxon>Actinomycetes</taxon>
        <taxon>Pseudonocardiales</taxon>
        <taxon>Pseudonocardiaceae</taxon>
        <taxon>Pseudonocardia</taxon>
    </lineage>
</organism>
<reference evidence="2" key="1">
    <citation type="journal article" date="2019" name="Int. J. Syst. Evol. Microbiol.">
        <title>The Global Catalogue of Microorganisms (GCM) 10K type strain sequencing project: providing services to taxonomists for standard genome sequencing and annotation.</title>
        <authorList>
            <consortium name="The Broad Institute Genomics Platform"/>
            <consortium name="The Broad Institute Genome Sequencing Center for Infectious Disease"/>
            <person name="Wu L."/>
            <person name="Ma J."/>
        </authorList>
    </citation>
    <scope>NUCLEOTIDE SEQUENCE [LARGE SCALE GENOMIC DNA]</scope>
    <source>
        <strain evidence="2">JCM 18302</strain>
    </source>
</reference>
<evidence type="ECO:0008006" key="3">
    <source>
        <dbReference type="Google" id="ProtNLM"/>
    </source>
</evidence>
<comment type="caution">
    <text evidence="1">The sequence shown here is derived from an EMBL/GenBank/DDBJ whole genome shotgun (WGS) entry which is preliminary data.</text>
</comment>
<accession>A0ABP9NG93</accession>
<evidence type="ECO:0000313" key="1">
    <source>
        <dbReference type="EMBL" id="GAA5116048.1"/>
    </source>
</evidence>
<proteinExistence type="predicted"/>
<dbReference type="InterPro" id="IPR008979">
    <property type="entry name" value="Galactose-bd-like_sf"/>
</dbReference>